<dbReference type="InterPro" id="IPR014729">
    <property type="entry name" value="Rossmann-like_a/b/a_fold"/>
</dbReference>
<dbReference type="GO" id="GO:0005524">
    <property type="term" value="F:ATP binding"/>
    <property type="evidence" value="ECO:0007669"/>
    <property type="project" value="UniProtKB-KW"/>
</dbReference>
<keyword evidence="2" id="KW-0436">Ligase</keyword>
<keyword evidence="3" id="KW-0547">Nucleotide-binding</keyword>
<keyword evidence="5" id="KW-0648">Protein biosynthesis</keyword>
<dbReference type="InterPro" id="IPR009080">
    <property type="entry name" value="tRNAsynth_Ia_anticodon-bd"/>
</dbReference>
<dbReference type="InterPro" id="IPR002301">
    <property type="entry name" value="Ile-tRNA-ligase"/>
</dbReference>
<accession>A0A6C0H060</accession>
<dbReference type="GO" id="GO:0004822">
    <property type="term" value="F:isoleucine-tRNA ligase activity"/>
    <property type="evidence" value="ECO:0007669"/>
    <property type="project" value="UniProtKB-EC"/>
</dbReference>
<dbReference type="SUPFAM" id="SSF50677">
    <property type="entry name" value="ValRS/IleRS/LeuRS editing domain"/>
    <property type="match status" value="1"/>
</dbReference>
<dbReference type="Pfam" id="PF08264">
    <property type="entry name" value="Anticodon_1"/>
    <property type="match status" value="1"/>
</dbReference>
<dbReference type="InterPro" id="IPR009008">
    <property type="entry name" value="Val/Leu/Ile-tRNA-synth_edit"/>
</dbReference>
<evidence type="ECO:0000313" key="10">
    <source>
        <dbReference type="EMBL" id="QHT73636.1"/>
    </source>
</evidence>
<evidence type="ECO:0000256" key="4">
    <source>
        <dbReference type="ARBA" id="ARBA00022840"/>
    </source>
</evidence>
<keyword evidence="6" id="KW-0030">Aminoacyl-tRNA synthetase</keyword>
<dbReference type="EMBL" id="MN739831">
    <property type="protein sequence ID" value="QHT73636.1"/>
    <property type="molecule type" value="Genomic_DNA"/>
</dbReference>
<evidence type="ECO:0000259" key="9">
    <source>
        <dbReference type="Pfam" id="PF08264"/>
    </source>
</evidence>
<dbReference type="PRINTS" id="PR00984">
    <property type="entry name" value="TRNASYNTHILE"/>
</dbReference>
<dbReference type="InterPro" id="IPR013155">
    <property type="entry name" value="M/V/L/I-tRNA-synth_anticd-bd"/>
</dbReference>
<proteinExistence type="predicted"/>
<dbReference type="AlphaFoldDB" id="A0A6C0H060"/>
<evidence type="ECO:0000256" key="6">
    <source>
        <dbReference type="ARBA" id="ARBA00023146"/>
    </source>
</evidence>
<comment type="catalytic activity">
    <reaction evidence="7">
        <text>tRNA(Ile) + L-isoleucine + ATP = L-isoleucyl-tRNA(Ile) + AMP + diphosphate</text>
        <dbReference type="Rhea" id="RHEA:11060"/>
        <dbReference type="Rhea" id="RHEA-COMP:9666"/>
        <dbReference type="Rhea" id="RHEA-COMP:9695"/>
        <dbReference type="ChEBI" id="CHEBI:30616"/>
        <dbReference type="ChEBI" id="CHEBI:33019"/>
        <dbReference type="ChEBI" id="CHEBI:58045"/>
        <dbReference type="ChEBI" id="CHEBI:78442"/>
        <dbReference type="ChEBI" id="CHEBI:78528"/>
        <dbReference type="ChEBI" id="CHEBI:456215"/>
        <dbReference type="EC" id="6.1.1.5"/>
    </reaction>
</comment>
<dbReference type="NCBIfam" id="TIGR00392">
    <property type="entry name" value="ileS"/>
    <property type="match status" value="1"/>
</dbReference>
<evidence type="ECO:0000256" key="1">
    <source>
        <dbReference type="ARBA" id="ARBA00013165"/>
    </source>
</evidence>
<reference evidence="10" key="1">
    <citation type="journal article" date="2020" name="Nature">
        <title>Giant virus diversity and host interactions through global metagenomics.</title>
        <authorList>
            <person name="Schulz F."/>
            <person name="Roux S."/>
            <person name="Paez-Espino D."/>
            <person name="Jungbluth S."/>
            <person name="Walsh D.A."/>
            <person name="Denef V.J."/>
            <person name="McMahon K.D."/>
            <person name="Konstantinidis K.T."/>
            <person name="Eloe-Fadrosh E.A."/>
            <person name="Kyrpides N.C."/>
            <person name="Woyke T."/>
        </authorList>
    </citation>
    <scope>NUCLEOTIDE SEQUENCE</scope>
    <source>
        <strain evidence="10">GVMAG-M-3300023179-4</strain>
    </source>
</reference>
<dbReference type="GO" id="GO:0006428">
    <property type="term" value="P:isoleucyl-tRNA aminoacylation"/>
    <property type="evidence" value="ECO:0007669"/>
    <property type="project" value="InterPro"/>
</dbReference>
<evidence type="ECO:0000256" key="7">
    <source>
        <dbReference type="ARBA" id="ARBA00048359"/>
    </source>
</evidence>
<keyword evidence="4" id="KW-0067">ATP-binding</keyword>
<dbReference type="PANTHER" id="PTHR42780:SF1">
    <property type="entry name" value="ISOLEUCINE--TRNA LIGASE, CYTOPLASMIC"/>
    <property type="match status" value="1"/>
</dbReference>
<feature type="domain" description="Aminoacyl-tRNA synthetase class Ia" evidence="8">
    <location>
        <begin position="18"/>
        <end position="617"/>
    </location>
</feature>
<protein>
    <recommendedName>
        <fullName evidence="1">isoleucine--tRNA ligase</fullName>
        <ecNumber evidence="1">6.1.1.5</ecNumber>
    </recommendedName>
</protein>
<dbReference type="EC" id="6.1.1.5" evidence="1"/>
<dbReference type="Gene3D" id="3.40.50.620">
    <property type="entry name" value="HUPs"/>
    <property type="match status" value="2"/>
</dbReference>
<evidence type="ECO:0000256" key="2">
    <source>
        <dbReference type="ARBA" id="ARBA00022598"/>
    </source>
</evidence>
<evidence type="ECO:0000256" key="3">
    <source>
        <dbReference type="ARBA" id="ARBA00022741"/>
    </source>
</evidence>
<organism evidence="10">
    <name type="scientific">viral metagenome</name>
    <dbReference type="NCBI Taxonomy" id="1070528"/>
    <lineage>
        <taxon>unclassified sequences</taxon>
        <taxon>metagenomes</taxon>
        <taxon>organismal metagenomes</taxon>
    </lineage>
</organism>
<dbReference type="InterPro" id="IPR023586">
    <property type="entry name" value="Ile-tRNA-ligase_type2"/>
</dbReference>
<dbReference type="GO" id="GO:0002161">
    <property type="term" value="F:aminoacyl-tRNA deacylase activity"/>
    <property type="evidence" value="ECO:0007669"/>
    <property type="project" value="InterPro"/>
</dbReference>
<dbReference type="InterPro" id="IPR002300">
    <property type="entry name" value="aa-tRNA-synth_Ia"/>
</dbReference>
<feature type="domain" description="Methionyl/Valyl/Leucyl/Isoleucyl-tRNA synthetase anticodon-binding" evidence="9">
    <location>
        <begin position="669"/>
        <end position="819"/>
    </location>
</feature>
<dbReference type="Pfam" id="PF00133">
    <property type="entry name" value="tRNA-synt_1"/>
    <property type="match status" value="1"/>
</dbReference>
<name>A0A6C0H060_9ZZZZ</name>
<dbReference type="PANTHER" id="PTHR42780">
    <property type="entry name" value="SOLEUCYL-TRNA SYNTHETASE"/>
    <property type="match status" value="1"/>
</dbReference>
<dbReference type="Gene3D" id="1.10.730.10">
    <property type="entry name" value="Isoleucyl-tRNA Synthetase, Domain 1"/>
    <property type="match status" value="1"/>
</dbReference>
<dbReference type="SUPFAM" id="SSF47323">
    <property type="entry name" value="Anticodon-binding domain of a subclass of class I aminoacyl-tRNA synthetases"/>
    <property type="match status" value="1"/>
</dbReference>
<evidence type="ECO:0000259" key="8">
    <source>
        <dbReference type="Pfam" id="PF00133"/>
    </source>
</evidence>
<evidence type="ECO:0000256" key="5">
    <source>
        <dbReference type="ARBA" id="ARBA00022917"/>
    </source>
</evidence>
<dbReference type="SUPFAM" id="SSF52374">
    <property type="entry name" value="Nucleotidylyl transferase"/>
    <property type="match status" value="1"/>
</dbReference>
<dbReference type="PROSITE" id="PS00178">
    <property type="entry name" value="AA_TRNA_LIGASE_I"/>
    <property type="match status" value="1"/>
</dbReference>
<sequence>MTEFKGKSYSIKDNEEEIVKFWNHNNIFQKSIDKNKKNEQFILHEGPPFASGSIHYGHLLGSFIKDTICRWKTLNGFYVPRHATWDTHGLPIEYAIEQKLGIKTKQEILKFGIDNYNEECRGIVMSCADSWKSEMNRYGRWLDFDNNAKTMDIEYMSNVWNVFYRIYEKGLIYEGVKIMPYSVACTTPLSNFEASSNYQNVSDRTIVVKFPIKNKLNEFFTTWTTTPWTLPSHYCLCVNSDLTYVVVENDAEKYYVCKTRIQFLEEKLKTKLKIINECKGKDLIGIEYEPMYNFGKLESYRIVSDNFVTDDSGTGIVHIAPAFGADDYRVSLEKELITKELSSLYMHIDDSGNGINCDQFNNMTIKQMTNAIIKNLKERNNILFEFDYNHSYPFCWRSDTPLIYKAVKCWFLNVKAIQSQMVELSKTINWIPGYIDERFKSWLENTCDWCLSRNRYWGTPIPIWRSDDGDIIVIKSREHLEELTNQKVNDIHRHFIDQLEINVNGKIYKRIFEVFDCWFESGSLPYASKYAFSTGCDFVAEGLDQVTRGWFYVMHVIGTVLENKTPLKNVIVNGLVLAADGKKMSKRLKNYPDPQVIVDQYGADALRFYLIMSGASMAADLRFKDIEVKEILQTVIIPLTNTFSFYEEYFKLFCKTNLFTDIESDIPFDKWILKRTYDFISQLSKSLNEYKINPISSMITSYIEDLNNGYIHMNRDILKGKEDDIKCMKSLSTLKKVLSILSVYLSPILPFFCEKLHKSLGNEGESIHLKSINDIEVNKYNLDDNNQDIIMIKNLLNIIDMIRKIRSENKIQLKKPLKNIQIFADEDCIELLKKIEIYILTEGNILEIEYKKWEATKYEYKYDINLKIAGKLFREKRKDFELFMSQLEQSKLEKLYYGEDIIFESNKINNELINVYQVIPDNESSNIKVKEDIINKIKIKLNIEMDNNTFELFIAKNIATTFQRMRKIGNFHVYDDLRLLMINNEYSYIILKHMEYIMKTTNVLIELINNRLDNYDFNKKSDINEIECNMYLIKN</sequence>
<dbReference type="InterPro" id="IPR001412">
    <property type="entry name" value="aa-tRNA-synth_I_CS"/>
</dbReference>